<dbReference type="PROSITE" id="PS50123">
    <property type="entry name" value="CHER"/>
    <property type="match status" value="1"/>
</dbReference>
<dbReference type="SMART" id="SM00138">
    <property type="entry name" value="MeTrc"/>
    <property type="match status" value="1"/>
</dbReference>
<dbReference type="InterPro" id="IPR000780">
    <property type="entry name" value="CheR_MeTrfase"/>
</dbReference>
<organism evidence="2 3">
    <name type="scientific">Fulvivirga marina</name>
    <dbReference type="NCBI Taxonomy" id="2494733"/>
    <lineage>
        <taxon>Bacteria</taxon>
        <taxon>Pseudomonadati</taxon>
        <taxon>Bacteroidota</taxon>
        <taxon>Cytophagia</taxon>
        <taxon>Cytophagales</taxon>
        <taxon>Fulvivirgaceae</taxon>
        <taxon>Fulvivirga</taxon>
    </lineage>
</organism>
<dbReference type="Pfam" id="PF03705">
    <property type="entry name" value="CheR_N"/>
    <property type="match status" value="1"/>
</dbReference>
<dbReference type="AlphaFoldDB" id="A0A937FZA7"/>
<evidence type="ECO:0000313" key="2">
    <source>
        <dbReference type="EMBL" id="MBL6447105.1"/>
    </source>
</evidence>
<dbReference type="InterPro" id="IPR050903">
    <property type="entry name" value="Bact_Chemotaxis_MeTrfase"/>
</dbReference>
<dbReference type="SUPFAM" id="SSF47757">
    <property type="entry name" value="Chemotaxis receptor methyltransferase CheR, N-terminal domain"/>
    <property type="match status" value="1"/>
</dbReference>
<proteinExistence type="predicted"/>
<keyword evidence="3" id="KW-1185">Reference proteome</keyword>
<dbReference type="Gene3D" id="3.40.50.150">
    <property type="entry name" value="Vaccinia Virus protein VP39"/>
    <property type="match status" value="1"/>
</dbReference>
<dbReference type="PRINTS" id="PR00996">
    <property type="entry name" value="CHERMTFRASE"/>
</dbReference>
<accession>A0A937FZA7</accession>
<evidence type="ECO:0000313" key="3">
    <source>
        <dbReference type="Proteomes" id="UP000614216"/>
    </source>
</evidence>
<dbReference type="GO" id="GO:0008757">
    <property type="term" value="F:S-adenosylmethionine-dependent methyltransferase activity"/>
    <property type="evidence" value="ECO:0007669"/>
    <property type="project" value="InterPro"/>
</dbReference>
<dbReference type="EMBL" id="JAEUGD010000042">
    <property type="protein sequence ID" value="MBL6447105.1"/>
    <property type="molecule type" value="Genomic_DNA"/>
</dbReference>
<dbReference type="Pfam" id="PF01739">
    <property type="entry name" value="CheR"/>
    <property type="match status" value="1"/>
</dbReference>
<dbReference type="SUPFAM" id="SSF53335">
    <property type="entry name" value="S-adenosyl-L-methionine-dependent methyltransferases"/>
    <property type="match status" value="1"/>
</dbReference>
<dbReference type="InterPro" id="IPR022641">
    <property type="entry name" value="CheR_N"/>
</dbReference>
<dbReference type="CDD" id="cd02440">
    <property type="entry name" value="AdoMet_MTases"/>
    <property type="match status" value="1"/>
</dbReference>
<reference evidence="2" key="1">
    <citation type="submission" date="2021-01" db="EMBL/GenBank/DDBJ databases">
        <title>Fulvivirga kasyanovii gen. nov., sp nov., a novel member of the phylum Bacteroidetes isolated from seawater in a mussel farm.</title>
        <authorList>
            <person name="Zhao L.-H."/>
            <person name="Wang Z.-J."/>
        </authorList>
    </citation>
    <scope>NUCLEOTIDE SEQUENCE</scope>
    <source>
        <strain evidence="2">29W222</strain>
    </source>
</reference>
<dbReference type="InterPro" id="IPR029063">
    <property type="entry name" value="SAM-dependent_MTases_sf"/>
</dbReference>
<evidence type="ECO:0000259" key="1">
    <source>
        <dbReference type="PROSITE" id="PS50123"/>
    </source>
</evidence>
<dbReference type="InterPro" id="IPR022642">
    <property type="entry name" value="CheR_C"/>
</dbReference>
<feature type="domain" description="CheR-type methyltransferase" evidence="1">
    <location>
        <begin position="1"/>
        <end position="274"/>
    </location>
</feature>
<dbReference type="PANTHER" id="PTHR24422">
    <property type="entry name" value="CHEMOTAXIS PROTEIN METHYLTRANSFERASE"/>
    <property type="match status" value="1"/>
</dbReference>
<dbReference type="Proteomes" id="UP000614216">
    <property type="component" value="Unassembled WGS sequence"/>
</dbReference>
<dbReference type="RefSeq" id="WP_202856632.1">
    <property type="nucleotide sequence ID" value="NZ_JAEUGD010000042.1"/>
</dbReference>
<name>A0A937FZA7_9BACT</name>
<sequence>MHRIEITDEELNSLTSAIMTRHGIDFTCYEPKSLKRRVSRALSIFKLNSVHDLWLKILNERDFVNPFINELSVGLTEMFRDPFFWQKLATLLPALIHEKGNINVWHAGCSSGEEVYTLSIILRELGLEGKVDALATDINTNAIQQAKKGKYHQMKFKDYNYNYLQYHNNGSGLSQYYSNDGLYRTMQQELVKHVIFEKNNLITDTIQQKFDIIFCRNVMIYFDIEAKKMVLEKLHNNLNPGGLLIIGFFDALIPIIDKARFQIFDLNNKIFKKA</sequence>
<gene>
    <name evidence="2" type="ORF">JMN32_12355</name>
</gene>
<protein>
    <submittedName>
        <fullName evidence="2">Protein-glutamate O-methyltransferase CheR</fullName>
    </submittedName>
</protein>
<comment type="caution">
    <text evidence="2">The sequence shown here is derived from an EMBL/GenBank/DDBJ whole genome shotgun (WGS) entry which is preliminary data.</text>
</comment>
<dbReference type="PANTHER" id="PTHR24422:SF8">
    <property type="entry name" value="CHEMOTAXIS PROTEIN"/>
    <property type="match status" value="1"/>
</dbReference>